<proteinExistence type="predicted"/>
<sequence>MSCLRALNPLFWLSVASSARAARCAGGARPAASARDDAAGVPTAAAMVDGTGSRRKHNNENSFLPKSR</sequence>
<evidence type="ECO:0008006" key="5">
    <source>
        <dbReference type="Google" id="ProtNLM"/>
    </source>
</evidence>
<comment type="caution">
    <text evidence="3">The sequence shown here is derived from an EMBL/GenBank/DDBJ whole genome shotgun (WGS) entry which is preliminary data.</text>
</comment>
<feature type="signal peptide" evidence="2">
    <location>
        <begin position="1"/>
        <end position="21"/>
    </location>
</feature>
<evidence type="ECO:0000313" key="4">
    <source>
        <dbReference type="Proteomes" id="UP000238655"/>
    </source>
</evidence>
<keyword evidence="2" id="KW-0732">Signal</keyword>
<dbReference type="AlphaFoldDB" id="A0A2S5E5K6"/>
<feature type="chain" id="PRO_5015658856" description="Secreted protein" evidence="2">
    <location>
        <begin position="22"/>
        <end position="68"/>
    </location>
</feature>
<reference evidence="3 4" key="1">
    <citation type="submission" date="2018-01" db="EMBL/GenBank/DDBJ databases">
        <title>Successful Treatment of Persistent Burkholderia cepacia Bacteremia with Ceftazidime-Avibactam.</title>
        <authorList>
            <person name="Tamma P."/>
            <person name="Fan Y."/>
            <person name="Bergman Y."/>
            <person name="Sick-Samuels A."/>
            <person name="Hsu A."/>
            <person name="Timp W."/>
            <person name="Simner P."/>
        </authorList>
    </citation>
    <scope>NUCLEOTIDE SEQUENCE [LARGE SCALE GENOMIC DNA]</scope>
    <source>
        <strain evidence="3 4">170816</strain>
    </source>
</reference>
<dbReference type="EMBL" id="PQVP01000001">
    <property type="protein sequence ID" value="POZ86631.1"/>
    <property type="molecule type" value="Genomic_DNA"/>
</dbReference>
<protein>
    <recommendedName>
        <fullName evidence="5">Secreted protein</fullName>
    </recommendedName>
</protein>
<feature type="region of interest" description="Disordered" evidence="1">
    <location>
        <begin position="31"/>
        <end position="68"/>
    </location>
</feature>
<accession>A0A2S5E5K6</accession>
<name>A0A2S5E5K6_9BURK</name>
<evidence type="ECO:0000256" key="2">
    <source>
        <dbReference type="SAM" id="SignalP"/>
    </source>
</evidence>
<gene>
    <name evidence="3" type="ORF">C3743_09225</name>
</gene>
<evidence type="ECO:0000313" key="3">
    <source>
        <dbReference type="EMBL" id="POZ86631.1"/>
    </source>
</evidence>
<evidence type="ECO:0000256" key="1">
    <source>
        <dbReference type="SAM" id="MobiDB-lite"/>
    </source>
</evidence>
<dbReference type="Proteomes" id="UP000238655">
    <property type="component" value="Chromosome 2"/>
</dbReference>
<organism evidence="3 4">
    <name type="scientific">Burkholderia contaminans</name>
    <dbReference type="NCBI Taxonomy" id="488447"/>
    <lineage>
        <taxon>Bacteria</taxon>
        <taxon>Pseudomonadati</taxon>
        <taxon>Pseudomonadota</taxon>
        <taxon>Betaproteobacteria</taxon>
        <taxon>Burkholderiales</taxon>
        <taxon>Burkholderiaceae</taxon>
        <taxon>Burkholderia</taxon>
        <taxon>Burkholderia cepacia complex</taxon>
    </lineage>
</organism>